<dbReference type="EMBL" id="JAPDRK010000001">
    <property type="protein sequence ID" value="KAJ9616995.1"/>
    <property type="molecule type" value="Genomic_DNA"/>
</dbReference>
<keyword evidence="9" id="KW-1185">Reference proteome</keyword>
<feature type="compositionally biased region" description="Basic and acidic residues" evidence="7">
    <location>
        <begin position="558"/>
        <end position="569"/>
    </location>
</feature>
<evidence type="ECO:0000256" key="7">
    <source>
        <dbReference type="SAM" id="MobiDB-lite"/>
    </source>
</evidence>
<dbReference type="AlphaFoldDB" id="A0AA38XNZ8"/>
<protein>
    <recommendedName>
        <fullName evidence="3">tRNA (adenine(58)-N(1))-methyltransferase non-catalytic subunit TRM6</fullName>
    </recommendedName>
    <alternativeName>
        <fullName evidence="6">tRNA(m1A58)-methyltransferase subunit TRM6</fullName>
    </alternativeName>
</protein>
<dbReference type="Pfam" id="PF04189">
    <property type="entry name" value="Gcd10p"/>
    <property type="match status" value="1"/>
</dbReference>
<dbReference type="PANTHER" id="PTHR12945">
    <property type="entry name" value="TRANSLATION INITIATION FACTOR EIF3-RELATED"/>
    <property type="match status" value="1"/>
</dbReference>
<evidence type="ECO:0000256" key="3">
    <source>
        <dbReference type="ARBA" id="ARBA00021704"/>
    </source>
</evidence>
<dbReference type="Proteomes" id="UP001172673">
    <property type="component" value="Unassembled WGS sequence"/>
</dbReference>
<comment type="caution">
    <text evidence="8">The sequence shown here is derived from an EMBL/GenBank/DDBJ whole genome shotgun (WGS) entry which is preliminary data.</text>
</comment>
<feature type="region of interest" description="Disordered" evidence="7">
    <location>
        <begin position="513"/>
        <end position="587"/>
    </location>
</feature>
<gene>
    <name evidence="8" type="primary">TRM6</name>
    <name evidence="8" type="ORF">H2200_000716</name>
</gene>
<feature type="region of interest" description="Disordered" evidence="7">
    <location>
        <begin position="267"/>
        <end position="286"/>
    </location>
</feature>
<reference evidence="8" key="1">
    <citation type="submission" date="2022-10" db="EMBL/GenBank/DDBJ databases">
        <title>Culturing micro-colonial fungi from biological soil crusts in the Mojave desert and describing Neophaeococcomyces mojavensis, and introducing the new genera and species Taxawa tesnikishii.</title>
        <authorList>
            <person name="Kurbessoian T."/>
            <person name="Stajich J.E."/>
        </authorList>
    </citation>
    <scope>NUCLEOTIDE SEQUENCE</scope>
    <source>
        <strain evidence="8">TK_41</strain>
    </source>
</reference>
<proteinExistence type="inferred from homology"/>
<evidence type="ECO:0000313" key="9">
    <source>
        <dbReference type="Proteomes" id="UP001172673"/>
    </source>
</evidence>
<dbReference type="GO" id="GO:0005634">
    <property type="term" value="C:nucleus"/>
    <property type="evidence" value="ECO:0007669"/>
    <property type="project" value="UniProtKB-SubCell"/>
</dbReference>
<evidence type="ECO:0000256" key="4">
    <source>
        <dbReference type="ARBA" id="ARBA00022694"/>
    </source>
</evidence>
<evidence type="ECO:0000256" key="2">
    <source>
        <dbReference type="ARBA" id="ARBA00008320"/>
    </source>
</evidence>
<evidence type="ECO:0000256" key="6">
    <source>
        <dbReference type="ARBA" id="ARBA00032319"/>
    </source>
</evidence>
<evidence type="ECO:0000313" key="8">
    <source>
        <dbReference type="EMBL" id="KAJ9616995.1"/>
    </source>
</evidence>
<evidence type="ECO:0000256" key="5">
    <source>
        <dbReference type="ARBA" id="ARBA00023242"/>
    </source>
</evidence>
<sequence length="618" mass="69179">MAFSAIQPYQYVAIRLPSDQIQVEQIVPNTLISLGKYGAFRTNQILGRPYHLTFEILDRAEVKDGRELRILPAAELHAAELLEQAETDELSTPVTEREEAATTFKSNVNTHDDPTNQKLTMAEIESLKQNNTGSRELIDKIMSSHSTLDQKTTFSLAKYTLRKHKKYMKRFTVLPLDVTTLVDWMFADREFGKIMEMRNEAVGLAGCWANVHAAGEDDAFLADIGPSSRYLVVDDTGGLLVAAVAERMGILHRTNFDAEAPIFTEEDAEEAEVQPTSTRTPNPKQSRHLAMNAVSNTITLVHANQQPNLGLLRYFNFDSNNPQSDHPLHAHLKSLSWLQLLQPEVDITYQEPTIIADSDLSKMKSNKRSAYCRKRKRWERVKSVVDETRAGGFSGLIVASFTEPTSILRHLVPLLAGGSQVVVYSPNVEPLVELADYYSTARRTAFINTPADERIVPRKDFPVDPTLLLAPMVQTARVRKWQVLPGRTHPMMTSRGGAEGYIFVGTRVIPAEGKVEARGRPPRGKKVKMDEPGAQRTYERAASDDEREAGLKSPTKRFKTENGEEHQSEEAAEDEFVADMRDESAPSRINQADADCLFQQPARHETGGHVDVDMSIEN</sequence>
<organism evidence="8 9">
    <name type="scientific">Cladophialophora chaetospira</name>
    <dbReference type="NCBI Taxonomy" id="386627"/>
    <lineage>
        <taxon>Eukaryota</taxon>
        <taxon>Fungi</taxon>
        <taxon>Dikarya</taxon>
        <taxon>Ascomycota</taxon>
        <taxon>Pezizomycotina</taxon>
        <taxon>Eurotiomycetes</taxon>
        <taxon>Chaetothyriomycetidae</taxon>
        <taxon>Chaetothyriales</taxon>
        <taxon>Herpotrichiellaceae</taxon>
        <taxon>Cladophialophora</taxon>
    </lineage>
</organism>
<evidence type="ECO:0000256" key="1">
    <source>
        <dbReference type="ARBA" id="ARBA00004123"/>
    </source>
</evidence>
<comment type="similarity">
    <text evidence="2">Belongs to the TRM6/GCD10 family.</text>
</comment>
<keyword evidence="4" id="KW-0819">tRNA processing</keyword>
<dbReference type="PANTHER" id="PTHR12945:SF0">
    <property type="entry name" value="TRNA (ADENINE(58)-N(1))-METHYLTRANSFERASE NON-CATALYTIC SUBUNIT TRM6"/>
    <property type="match status" value="1"/>
</dbReference>
<dbReference type="InterPro" id="IPR017423">
    <property type="entry name" value="TRM6"/>
</dbReference>
<dbReference type="GO" id="GO:0031515">
    <property type="term" value="C:tRNA (m1A) methyltransferase complex"/>
    <property type="evidence" value="ECO:0007669"/>
    <property type="project" value="InterPro"/>
</dbReference>
<dbReference type="GO" id="GO:0030488">
    <property type="term" value="P:tRNA methylation"/>
    <property type="evidence" value="ECO:0007669"/>
    <property type="project" value="InterPro"/>
</dbReference>
<feature type="compositionally biased region" description="Basic and acidic residues" evidence="7">
    <location>
        <begin position="527"/>
        <end position="550"/>
    </location>
</feature>
<name>A0AA38XNZ8_9EURO</name>
<feature type="compositionally biased region" description="Polar residues" evidence="7">
    <location>
        <begin position="274"/>
        <end position="284"/>
    </location>
</feature>
<comment type="subcellular location">
    <subcellularLocation>
        <location evidence="1">Nucleus</location>
    </subcellularLocation>
</comment>
<accession>A0AA38XNZ8</accession>
<keyword evidence="5" id="KW-0539">Nucleus</keyword>